<feature type="transmembrane region" description="Helical" evidence="1">
    <location>
        <begin position="95"/>
        <end position="113"/>
    </location>
</feature>
<sequence>MGVFRIQRSTSSLVISVLSAFSAWGLIRVKRLNFLLQRTGRFDQTFSLTELHLFEVASSLMLLLILLFPVGPDRPDLQEGILRMVMAWFNHPERLPVALLLLVGLAITSYGIGVLFRGDFCVYLVVAIGLVTVTAAAGVWAHRVPVAQMAGFSLTVYILVLLASSCTEGGWGSSVI</sequence>
<dbReference type="OrthoDB" id="689529at2759"/>
<feature type="transmembrane region" description="Helical" evidence="1">
    <location>
        <begin position="146"/>
        <end position="164"/>
    </location>
</feature>
<feature type="transmembrane region" description="Helical" evidence="1">
    <location>
        <begin position="120"/>
        <end position="140"/>
    </location>
</feature>
<dbReference type="AlphaFoldDB" id="A0A835DX49"/>
<keyword evidence="1" id="KW-1133">Transmembrane helix</keyword>
<evidence type="ECO:0000313" key="3">
    <source>
        <dbReference type="Proteomes" id="UP000636709"/>
    </source>
</evidence>
<gene>
    <name evidence="2" type="ORF">HU200_066380</name>
</gene>
<evidence type="ECO:0000256" key="1">
    <source>
        <dbReference type="SAM" id="Phobius"/>
    </source>
</evidence>
<reference evidence="2" key="1">
    <citation type="submission" date="2020-07" db="EMBL/GenBank/DDBJ databases">
        <title>Genome sequence and genetic diversity analysis of an under-domesticated orphan crop, white fonio (Digitaria exilis).</title>
        <authorList>
            <person name="Bennetzen J.L."/>
            <person name="Chen S."/>
            <person name="Ma X."/>
            <person name="Wang X."/>
            <person name="Yssel A.E.J."/>
            <person name="Chaluvadi S.R."/>
            <person name="Johnson M."/>
            <person name="Gangashetty P."/>
            <person name="Hamidou F."/>
            <person name="Sanogo M.D."/>
            <person name="Zwaenepoel A."/>
            <person name="Wallace J."/>
            <person name="Van De Peer Y."/>
            <person name="Van Deynze A."/>
        </authorList>
    </citation>
    <scope>NUCLEOTIDE SEQUENCE</scope>
    <source>
        <tissue evidence="2">Leaves</tissue>
    </source>
</reference>
<organism evidence="2 3">
    <name type="scientific">Digitaria exilis</name>
    <dbReference type="NCBI Taxonomy" id="1010633"/>
    <lineage>
        <taxon>Eukaryota</taxon>
        <taxon>Viridiplantae</taxon>
        <taxon>Streptophyta</taxon>
        <taxon>Embryophyta</taxon>
        <taxon>Tracheophyta</taxon>
        <taxon>Spermatophyta</taxon>
        <taxon>Magnoliopsida</taxon>
        <taxon>Liliopsida</taxon>
        <taxon>Poales</taxon>
        <taxon>Poaceae</taxon>
        <taxon>PACMAD clade</taxon>
        <taxon>Panicoideae</taxon>
        <taxon>Panicodae</taxon>
        <taxon>Paniceae</taxon>
        <taxon>Anthephorinae</taxon>
        <taxon>Digitaria</taxon>
    </lineage>
</organism>
<feature type="transmembrane region" description="Helical" evidence="1">
    <location>
        <begin position="6"/>
        <end position="27"/>
    </location>
</feature>
<dbReference type="Proteomes" id="UP000636709">
    <property type="component" value="Unassembled WGS sequence"/>
</dbReference>
<evidence type="ECO:0000313" key="2">
    <source>
        <dbReference type="EMBL" id="KAF8644625.1"/>
    </source>
</evidence>
<comment type="caution">
    <text evidence="2">The sequence shown here is derived from an EMBL/GenBank/DDBJ whole genome shotgun (WGS) entry which is preliminary data.</text>
</comment>
<keyword evidence="3" id="KW-1185">Reference proteome</keyword>
<proteinExistence type="predicted"/>
<feature type="transmembrane region" description="Helical" evidence="1">
    <location>
        <begin position="48"/>
        <end position="68"/>
    </location>
</feature>
<accession>A0A835DX49</accession>
<dbReference type="EMBL" id="JACEFO010003078">
    <property type="protein sequence ID" value="KAF8644625.1"/>
    <property type="molecule type" value="Genomic_DNA"/>
</dbReference>
<protein>
    <submittedName>
        <fullName evidence="2">Uncharacterized protein</fullName>
    </submittedName>
</protein>
<keyword evidence="1" id="KW-0472">Membrane</keyword>
<keyword evidence="1" id="KW-0812">Transmembrane</keyword>
<name>A0A835DX49_9POAL</name>